<evidence type="ECO:0000313" key="2">
    <source>
        <dbReference type="EMBL" id="GIP14941.1"/>
    </source>
</evidence>
<dbReference type="SUPFAM" id="SSF55729">
    <property type="entry name" value="Acyl-CoA N-acyltransferases (Nat)"/>
    <property type="match status" value="1"/>
</dbReference>
<reference evidence="2" key="1">
    <citation type="submission" date="2021-03" db="EMBL/GenBank/DDBJ databases">
        <title>Antimicrobial resistance genes in bacteria isolated from Japanese honey, and their potential for conferring macrolide and lincosamide resistance in the American foulbrood pathogen Paenibacillus larvae.</title>
        <authorList>
            <person name="Okamoto M."/>
            <person name="Kumagai M."/>
            <person name="Kanamori H."/>
            <person name="Takamatsu D."/>
        </authorList>
    </citation>
    <scope>NUCLEOTIDE SEQUENCE</scope>
    <source>
        <strain evidence="2">J40TS1</strain>
    </source>
</reference>
<gene>
    <name evidence="2" type="ORF">J40TS1_05830</name>
</gene>
<dbReference type="PANTHER" id="PTHR43233:SF1">
    <property type="entry name" value="FAMILY N-ACETYLTRANSFERASE, PUTATIVE (AFU_ORTHOLOGUE AFUA_6G03350)-RELATED"/>
    <property type="match status" value="1"/>
</dbReference>
<sequence>MKEKYVTIHRLPTVNEYKKISDAVGWTDFMNYEVIGQSLKQSLFGVVVQYYDEIVGMGRVVGDGHIYFYIQDIAVMPQHQGSGIGNFIMDAITAYLKEHAPEKSFVGLFAAKGKEPFYNKYGFNKHDGMTGMFGVVHGSTIM</sequence>
<proteinExistence type="predicted"/>
<dbReference type="RefSeq" id="WP_213513117.1">
    <property type="nucleotide sequence ID" value="NZ_BOSE01000001.1"/>
</dbReference>
<organism evidence="2 3">
    <name type="scientific">Paenibacillus montaniterrae</name>
    <dbReference type="NCBI Taxonomy" id="429341"/>
    <lineage>
        <taxon>Bacteria</taxon>
        <taxon>Bacillati</taxon>
        <taxon>Bacillota</taxon>
        <taxon>Bacilli</taxon>
        <taxon>Bacillales</taxon>
        <taxon>Paenibacillaceae</taxon>
        <taxon>Paenibacillus</taxon>
    </lineage>
</organism>
<feature type="domain" description="N-acetyltransferase" evidence="1">
    <location>
        <begin position="1"/>
        <end position="142"/>
    </location>
</feature>
<dbReference type="Gene3D" id="3.40.630.30">
    <property type="match status" value="1"/>
</dbReference>
<dbReference type="PANTHER" id="PTHR43233">
    <property type="entry name" value="FAMILY N-ACETYLTRANSFERASE, PUTATIVE (AFU_ORTHOLOGUE AFUA_6G03350)-RELATED"/>
    <property type="match status" value="1"/>
</dbReference>
<accession>A0A919YMQ1</accession>
<keyword evidence="3" id="KW-1185">Reference proteome</keyword>
<dbReference type="CDD" id="cd04301">
    <property type="entry name" value="NAT_SF"/>
    <property type="match status" value="1"/>
</dbReference>
<dbReference type="InterPro" id="IPR000182">
    <property type="entry name" value="GNAT_dom"/>
</dbReference>
<dbReference type="EMBL" id="BOSE01000001">
    <property type="protein sequence ID" value="GIP14941.1"/>
    <property type="molecule type" value="Genomic_DNA"/>
</dbReference>
<dbReference type="InterPro" id="IPR053144">
    <property type="entry name" value="Acetyltransferase_Butenolide"/>
</dbReference>
<protein>
    <submittedName>
        <fullName evidence="2">N-acetyltransferase</fullName>
    </submittedName>
</protein>
<evidence type="ECO:0000313" key="3">
    <source>
        <dbReference type="Proteomes" id="UP000683139"/>
    </source>
</evidence>
<dbReference type="GO" id="GO:0016747">
    <property type="term" value="F:acyltransferase activity, transferring groups other than amino-acyl groups"/>
    <property type="evidence" value="ECO:0007669"/>
    <property type="project" value="InterPro"/>
</dbReference>
<dbReference type="Proteomes" id="UP000683139">
    <property type="component" value="Unassembled WGS sequence"/>
</dbReference>
<dbReference type="InterPro" id="IPR016181">
    <property type="entry name" value="Acyl_CoA_acyltransferase"/>
</dbReference>
<dbReference type="AlphaFoldDB" id="A0A919YMQ1"/>
<dbReference type="PROSITE" id="PS51186">
    <property type="entry name" value="GNAT"/>
    <property type="match status" value="1"/>
</dbReference>
<name>A0A919YMQ1_9BACL</name>
<dbReference type="Pfam" id="PF13673">
    <property type="entry name" value="Acetyltransf_10"/>
    <property type="match status" value="1"/>
</dbReference>
<comment type="caution">
    <text evidence="2">The sequence shown here is derived from an EMBL/GenBank/DDBJ whole genome shotgun (WGS) entry which is preliminary data.</text>
</comment>
<evidence type="ECO:0000259" key="1">
    <source>
        <dbReference type="PROSITE" id="PS51186"/>
    </source>
</evidence>